<keyword evidence="2" id="KW-0067">ATP-binding</keyword>
<dbReference type="InterPro" id="IPR050742">
    <property type="entry name" value="Helicase_Restrict-Modif_Enz"/>
</dbReference>
<dbReference type="EMBL" id="OR979723">
    <property type="protein sequence ID" value="WYD65320.1"/>
    <property type="molecule type" value="Genomic_DNA"/>
</dbReference>
<dbReference type="PANTHER" id="PTHR47396:SF1">
    <property type="entry name" value="ATP-DEPENDENT HELICASE IRC3-RELATED"/>
    <property type="match status" value="1"/>
</dbReference>
<dbReference type="InterPro" id="IPR027417">
    <property type="entry name" value="P-loop_NTPase"/>
</dbReference>
<dbReference type="GO" id="GO:0004386">
    <property type="term" value="F:helicase activity"/>
    <property type="evidence" value="ECO:0007669"/>
    <property type="project" value="UniProtKB-KW"/>
</dbReference>
<name>A0AAU6PXY0_9CAUD</name>
<sequence length="700" mass="79069">MAMRIKSIKKQIEELGPQKIKEIQDKFTFGDMVPYEYQCVMYDEIGKRIARYKHPFIVKASVSAGKTIGFAMIASRVKEMGLSMMILARQGDIVAQDSEEISNFGVPNSVYCAGLNTKSAYFPIVVGSEGSVANGLFKALGDFTPMVLGIDECHQVDWEDLAAAIGNEETIEMMLTEKDERVFIDYPKNRDGYVNGYLNGVEVGAQVMDKQLLISRKTGEPVLGTKRSQYTIIITELMRRCKEKNGKELRIFGMTGSEFRGTAPIVVDNPKLPGFWREQVTNIDTNYLIEFGSVVPTVFGSVGDAGYDLDEFKASSQDGTADFSQKDMKAMEKKIHDNASMTKRIMEMVVEEAKKRNGVLITCSGQRHCKEAASYLPPDATYEIITEKTNTKKRQAILEAANRGEIKYIFQVIALTTGVNVPFWDFSVILRKIGSLTLLIQLLGRGMRLLKPWQKAMGMVKEDHLVWDFAGCMDELGQLYFDPILEESQYQRRFDGKKEPKKCELCGTENSFYARRCIHRDENGNRCEYFWKSRVCEDQIDDRTGEVLAKGCGTENDVVARICRCCDVSLKDPNDNLTGKAYTKNDWCTVNSFEVTLTRNQTGILYRYDLTDSMGVNFIAYEKFFPQSTAQVCHTIWKQKGVLPHVHDSKIAKLMAAYRSAKMILNNAHHIAHPVRVTHRKNAKGDDIISRKDFGLDGNL</sequence>
<evidence type="ECO:0000313" key="2">
    <source>
        <dbReference type="EMBL" id="WYD65320.1"/>
    </source>
</evidence>
<evidence type="ECO:0000259" key="1">
    <source>
        <dbReference type="Pfam" id="PF00271"/>
    </source>
</evidence>
<reference evidence="2" key="1">
    <citation type="submission" date="2023-12" db="EMBL/GenBank/DDBJ databases">
        <title>Determinants of phage host range in porcine enterotoxigenic Escherichia coli.</title>
        <authorList>
            <person name="Gambino M."/>
            <person name="Broensted L."/>
        </authorList>
    </citation>
    <scope>NUCLEOTIDE SEQUENCE</scope>
</reference>
<dbReference type="Gene3D" id="3.40.50.300">
    <property type="entry name" value="P-loop containing nucleotide triphosphate hydrolases"/>
    <property type="match status" value="2"/>
</dbReference>
<keyword evidence="2" id="KW-0378">Hydrolase</keyword>
<proteinExistence type="predicted"/>
<dbReference type="Pfam" id="PF00271">
    <property type="entry name" value="Helicase_C"/>
    <property type="match status" value="1"/>
</dbReference>
<dbReference type="InterPro" id="IPR001650">
    <property type="entry name" value="Helicase_C-like"/>
</dbReference>
<keyword evidence="2" id="KW-0547">Nucleotide-binding</keyword>
<protein>
    <submittedName>
        <fullName evidence="2">DNA helicase</fullName>
    </submittedName>
</protein>
<dbReference type="PANTHER" id="PTHR47396">
    <property type="entry name" value="TYPE I RESTRICTION ENZYME ECOKI R PROTEIN"/>
    <property type="match status" value="1"/>
</dbReference>
<accession>A0AAU6PXY0</accession>
<keyword evidence="2" id="KW-0347">Helicase</keyword>
<feature type="domain" description="Helicase C-terminal" evidence="1">
    <location>
        <begin position="345"/>
        <end position="448"/>
    </location>
</feature>
<gene>
    <name evidence="2" type="ORF">ETEP102_55</name>
</gene>
<dbReference type="SUPFAM" id="SSF52540">
    <property type="entry name" value="P-loop containing nucleoside triphosphate hydrolases"/>
    <property type="match status" value="2"/>
</dbReference>
<organism evidence="2">
    <name type="scientific">Escherichia phage ETEP102</name>
    <dbReference type="NCBI Taxonomy" id="3117680"/>
    <lineage>
        <taxon>Viruses</taxon>
        <taxon>Duplodnaviria</taxon>
        <taxon>Heunggongvirae</taxon>
        <taxon>Uroviricota</taxon>
        <taxon>Caudoviricetes</taxon>
    </lineage>
</organism>